<dbReference type="AlphaFoldDB" id="A0A7S0CMI4"/>
<accession>A0A7S0CMI4</accession>
<evidence type="ECO:0000256" key="2">
    <source>
        <dbReference type="ARBA" id="ARBA00005982"/>
    </source>
</evidence>
<evidence type="ECO:0000256" key="4">
    <source>
        <dbReference type="ARBA" id="ARBA00022989"/>
    </source>
</evidence>
<feature type="transmembrane region" description="Helical" evidence="6">
    <location>
        <begin position="292"/>
        <end position="312"/>
    </location>
</feature>
<dbReference type="PANTHER" id="PTHR11654">
    <property type="entry name" value="OLIGOPEPTIDE TRANSPORTER-RELATED"/>
    <property type="match status" value="1"/>
</dbReference>
<name>A0A7S0CMI4_9STRA</name>
<dbReference type="InterPro" id="IPR000109">
    <property type="entry name" value="POT_fam"/>
</dbReference>
<dbReference type="GO" id="GO:0016020">
    <property type="term" value="C:membrane"/>
    <property type="evidence" value="ECO:0007669"/>
    <property type="project" value="UniProtKB-SubCell"/>
</dbReference>
<evidence type="ECO:0000256" key="6">
    <source>
        <dbReference type="SAM" id="Phobius"/>
    </source>
</evidence>
<dbReference type="Pfam" id="PF00854">
    <property type="entry name" value="PTR2"/>
    <property type="match status" value="1"/>
</dbReference>
<feature type="transmembrane region" description="Helical" evidence="6">
    <location>
        <begin position="191"/>
        <end position="212"/>
    </location>
</feature>
<comment type="subcellular location">
    <subcellularLocation>
        <location evidence="1">Membrane</location>
        <topology evidence="1">Multi-pass membrane protein</topology>
    </subcellularLocation>
</comment>
<dbReference type="SUPFAM" id="SSF103473">
    <property type="entry name" value="MFS general substrate transporter"/>
    <property type="match status" value="1"/>
</dbReference>
<feature type="transmembrane region" description="Helical" evidence="6">
    <location>
        <begin position="232"/>
        <end position="251"/>
    </location>
</feature>
<dbReference type="GO" id="GO:0022857">
    <property type="term" value="F:transmembrane transporter activity"/>
    <property type="evidence" value="ECO:0007669"/>
    <property type="project" value="InterPro"/>
</dbReference>
<feature type="transmembrane region" description="Helical" evidence="6">
    <location>
        <begin position="263"/>
        <end position="286"/>
    </location>
</feature>
<comment type="similarity">
    <text evidence="2">Belongs to the major facilitator superfamily. Proton-dependent oligopeptide transporter (POT/PTR) (TC 2.A.17) family.</text>
</comment>
<evidence type="ECO:0000313" key="7">
    <source>
        <dbReference type="EMBL" id="CAD8427686.1"/>
    </source>
</evidence>
<evidence type="ECO:0000256" key="1">
    <source>
        <dbReference type="ARBA" id="ARBA00004141"/>
    </source>
</evidence>
<protein>
    <submittedName>
        <fullName evidence="7">Uncharacterized protein</fullName>
    </submittedName>
</protein>
<proteinExistence type="inferred from homology"/>
<keyword evidence="4 6" id="KW-1133">Transmembrane helix</keyword>
<evidence type="ECO:0000256" key="5">
    <source>
        <dbReference type="ARBA" id="ARBA00023136"/>
    </source>
</evidence>
<dbReference type="Gene3D" id="1.20.1250.20">
    <property type="entry name" value="MFS general substrate transporter like domains"/>
    <property type="match status" value="1"/>
</dbReference>
<sequence length="326" mass="36585">MLLFSSKRKNYVHHVPSKDSPSLTDTFRLCGALLRHNLGSQYPSLSYTSNTHILLNTDENQNAENFSSGVRFSATGPINSGEAGMNALELDNYNRGSNFFSNVPPQQLADASQILHIMPIMFMLPVFWMLYDQQGSVWTLQAARMKLHGLQPEQVTLVNPVEIMIFIPLFDRFIYPVLQSRNWNITPLRRMGVGMVLTSVSFFTSGILETAIQVQEAEGGEKIDIFWQVPQITILAVAEILVSVTGLEFAYSVSPERLKALIMALYLLTTAVGDFLGGVCYSSIFQTLSRSTTMYVCSLLMLGNSIVFRFVAKWWEQREAEKKASV</sequence>
<dbReference type="InterPro" id="IPR036259">
    <property type="entry name" value="MFS_trans_sf"/>
</dbReference>
<reference evidence="7" key="1">
    <citation type="submission" date="2021-01" db="EMBL/GenBank/DDBJ databases">
        <authorList>
            <person name="Corre E."/>
            <person name="Pelletier E."/>
            <person name="Niang G."/>
            <person name="Scheremetjew M."/>
            <person name="Finn R."/>
            <person name="Kale V."/>
            <person name="Holt S."/>
            <person name="Cochrane G."/>
            <person name="Meng A."/>
            <person name="Brown T."/>
            <person name="Cohen L."/>
        </authorList>
    </citation>
    <scope>NUCLEOTIDE SEQUENCE</scope>
    <source>
        <strain evidence="7">CCAP1064/1</strain>
    </source>
</reference>
<keyword evidence="3 6" id="KW-0812">Transmembrane</keyword>
<dbReference type="EMBL" id="HBEL01052144">
    <property type="protein sequence ID" value="CAD8427686.1"/>
    <property type="molecule type" value="Transcribed_RNA"/>
</dbReference>
<keyword evidence="5 6" id="KW-0472">Membrane</keyword>
<organism evidence="7">
    <name type="scientific">Proboscia inermis</name>
    <dbReference type="NCBI Taxonomy" id="420281"/>
    <lineage>
        <taxon>Eukaryota</taxon>
        <taxon>Sar</taxon>
        <taxon>Stramenopiles</taxon>
        <taxon>Ochrophyta</taxon>
        <taxon>Bacillariophyta</taxon>
        <taxon>Coscinodiscophyceae</taxon>
        <taxon>Rhizosoleniophycidae</taxon>
        <taxon>Rhizosoleniales</taxon>
        <taxon>Rhizosoleniaceae</taxon>
        <taxon>Proboscia</taxon>
    </lineage>
</organism>
<gene>
    <name evidence="7" type="ORF">PINE0816_LOCUS23852</name>
</gene>
<evidence type="ECO:0000256" key="3">
    <source>
        <dbReference type="ARBA" id="ARBA00022692"/>
    </source>
</evidence>